<proteinExistence type="predicted"/>
<feature type="signal peptide" evidence="3">
    <location>
        <begin position="1"/>
        <end position="24"/>
    </location>
</feature>
<evidence type="ECO:0000256" key="1">
    <source>
        <dbReference type="ARBA" id="ARBA00022729"/>
    </source>
</evidence>
<dbReference type="SUPFAM" id="SSF53850">
    <property type="entry name" value="Periplasmic binding protein-like II"/>
    <property type="match status" value="1"/>
</dbReference>
<dbReference type="Gene3D" id="3.40.190.10">
    <property type="entry name" value="Periplasmic binding protein-like II"/>
    <property type="match status" value="2"/>
</dbReference>
<keyword evidence="1 3" id="KW-0732">Signal</keyword>
<evidence type="ECO:0000256" key="3">
    <source>
        <dbReference type="SAM" id="SignalP"/>
    </source>
</evidence>
<dbReference type="InterPro" id="IPR006059">
    <property type="entry name" value="SBP"/>
</dbReference>
<dbReference type="PROSITE" id="PS51257">
    <property type="entry name" value="PROKAR_LIPOPROTEIN"/>
    <property type="match status" value="1"/>
</dbReference>
<dbReference type="STRING" id="478801.Ksed_04580"/>
<dbReference type="GO" id="GO:0015888">
    <property type="term" value="P:thiamine transport"/>
    <property type="evidence" value="ECO:0007669"/>
    <property type="project" value="InterPro"/>
</dbReference>
<feature type="region of interest" description="Disordered" evidence="2">
    <location>
        <begin position="31"/>
        <end position="70"/>
    </location>
</feature>
<name>C7NKP4_KYTSD</name>
<dbReference type="EMBL" id="CP001686">
    <property type="protein sequence ID" value="ACV05530.1"/>
    <property type="molecule type" value="Genomic_DNA"/>
</dbReference>
<dbReference type="GO" id="GO:0030975">
    <property type="term" value="F:thiamine binding"/>
    <property type="evidence" value="ECO:0007669"/>
    <property type="project" value="InterPro"/>
</dbReference>
<dbReference type="GO" id="GO:0030288">
    <property type="term" value="C:outer membrane-bounded periplasmic space"/>
    <property type="evidence" value="ECO:0007669"/>
    <property type="project" value="TreeGrafter"/>
</dbReference>
<evidence type="ECO:0000256" key="2">
    <source>
        <dbReference type="SAM" id="MobiDB-lite"/>
    </source>
</evidence>
<dbReference type="InterPro" id="IPR005948">
    <property type="entry name" value="ThiB-like"/>
</dbReference>
<feature type="compositionally biased region" description="Low complexity" evidence="2">
    <location>
        <begin position="43"/>
        <end position="67"/>
    </location>
</feature>
<dbReference type="CDD" id="cd13545">
    <property type="entry name" value="PBP2_TbpA"/>
    <property type="match status" value="1"/>
</dbReference>
<feature type="chain" id="PRO_5038629821" evidence="3">
    <location>
        <begin position="25"/>
        <end position="392"/>
    </location>
</feature>
<dbReference type="KEGG" id="kse:Ksed_04580"/>
<dbReference type="NCBIfam" id="TIGR01254">
    <property type="entry name" value="sfuA"/>
    <property type="match status" value="1"/>
</dbReference>
<dbReference type="Proteomes" id="UP000006666">
    <property type="component" value="Chromosome"/>
</dbReference>
<dbReference type="AlphaFoldDB" id="C7NKP4"/>
<dbReference type="PANTHER" id="PTHR30006:SF2">
    <property type="entry name" value="ABC TRANSPORTER SUBSTRATE-BINDING PROTEIN"/>
    <property type="match status" value="1"/>
</dbReference>
<evidence type="ECO:0000313" key="4">
    <source>
        <dbReference type="EMBL" id="ACV05530.1"/>
    </source>
</evidence>
<dbReference type="HOGENOM" id="CLU_026974_6_1_11"/>
<keyword evidence="5" id="KW-1185">Reference proteome</keyword>
<dbReference type="RefSeq" id="WP_012801948.1">
    <property type="nucleotide sequence ID" value="NC_013169.1"/>
</dbReference>
<dbReference type="GO" id="GO:0030976">
    <property type="term" value="F:thiamine pyrophosphate binding"/>
    <property type="evidence" value="ECO:0007669"/>
    <property type="project" value="TreeGrafter"/>
</dbReference>
<organism evidence="4 5">
    <name type="scientific">Kytococcus sedentarius (strain ATCC 14392 / DSM 20547 / JCM 11482 / CCUG 33030 / NBRC 15357 / NCTC 11040 / CCM 314 / 541)</name>
    <name type="common">Micrococcus sedentarius</name>
    <dbReference type="NCBI Taxonomy" id="478801"/>
    <lineage>
        <taxon>Bacteria</taxon>
        <taxon>Bacillati</taxon>
        <taxon>Actinomycetota</taxon>
        <taxon>Actinomycetes</taxon>
        <taxon>Micrococcales</taxon>
        <taxon>Kytococcaceae</taxon>
        <taxon>Kytococcus</taxon>
    </lineage>
</organism>
<dbReference type="Pfam" id="PF13416">
    <property type="entry name" value="SBP_bac_8"/>
    <property type="match status" value="1"/>
</dbReference>
<evidence type="ECO:0000313" key="5">
    <source>
        <dbReference type="Proteomes" id="UP000006666"/>
    </source>
</evidence>
<protein>
    <submittedName>
        <fullName evidence="4">ABC transporter periplasmic binding protein, thiB subfamily</fullName>
    </submittedName>
</protein>
<dbReference type="PANTHER" id="PTHR30006">
    <property type="entry name" value="THIAMINE-BINDING PERIPLASMIC PROTEIN-RELATED"/>
    <property type="match status" value="1"/>
</dbReference>
<dbReference type="eggNOG" id="COG4143">
    <property type="taxonomic scope" value="Bacteria"/>
</dbReference>
<accession>C7NKP4</accession>
<gene>
    <name evidence="4" type="ordered locus">Ksed_04580</name>
</gene>
<reference evidence="4 5" key="1">
    <citation type="journal article" date="2009" name="Stand. Genomic Sci.">
        <title>Complete genome sequence of Kytococcus sedentarius type strain (541).</title>
        <authorList>
            <person name="Sims D."/>
            <person name="Brettin T."/>
            <person name="Detter J.C."/>
            <person name="Han C."/>
            <person name="Lapidus A."/>
            <person name="Copeland A."/>
            <person name="Glavina Del Rio T."/>
            <person name="Nolan M."/>
            <person name="Chen F."/>
            <person name="Lucas S."/>
            <person name="Tice H."/>
            <person name="Cheng J.F."/>
            <person name="Bruce D."/>
            <person name="Goodwin L."/>
            <person name="Pitluck S."/>
            <person name="Ovchinnikova G."/>
            <person name="Pati A."/>
            <person name="Ivanova N."/>
            <person name="Mavrommatis K."/>
            <person name="Chen A."/>
            <person name="Palaniappan K."/>
            <person name="D'haeseleer P."/>
            <person name="Chain P."/>
            <person name="Bristow J."/>
            <person name="Eisen J.A."/>
            <person name="Markowitz V."/>
            <person name="Hugenholtz P."/>
            <person name="Schneider S."/>
            <person name="Goker M."/>
            <person name="Pukall R."/>
            <person name="Kyrpides N.C."/>
            <person name="Klenk H.P."/>
        </authorList>
    </citation>
    <scope>NUCLEOTIDE SEQUENCE [LARGE SCALE GENOMIC DNA]</scope>
    <source>
        <strain evidence="5">ATCC 14392 / DSM 20547 / JCM 11482 / CCUG 33030 / NBRC 15357 / NCTC 11040 / CCM 314 / 541</strain>
    </source>
</reference>
<sequence>MRHAAQTTRPLAITVAVTASLALAGCSLSTDDAAEETGGTTEASDSTDQSSTDQASGTAASSGGASAEGEDLHGRTVQLVTHDSFNPPEGVLEEFTQRTGITVKVQKSGDAGSLTNKLVLTKDNPIGDAVFGIDNTFGGRALTEGVVAEHGLDLPQGVADHAMEADAGARLAPVDAGDVCVNIDDTWFEKKGINPPATLDDLTKPEYKGLFVTPGASTSSPGLAFLLATIGAKGDDGWEQYWKDLVANDVKVTAGWEDAYTVDFTAGGGNGDRPIVLSYASSPPITVPEGGDEPTTSALLDTCFRQVEYAGVLEGADEPEAAAKVVEFLLGEEFQAGLPDSMYVYPVRQGVELPEAWEQWAPPAKEPIEVDAARIQENREDWLMRWSEAAGQ</sequence>